<name>A0ACB8ZIN5_ARCLA</name>
<organism evidence="1 2">
    <name type="scientific">Arctium lappa</name>
    <name type="common">Greater burdock</name>
    <name type="synonym">Lappa major</name>
    <dbReference type="NCBI Taxonomy" id="4217"/>
    <lineage>
        <taxon>Eukaryota</taxon>
        <taxon>Viridiplantae</taxon>
        <taxon>Streptophyta</taxon>
        <taxon>Embryophyta</taxon>
        <taxon>Tracheophyta</taxon>
        <taxon>Spermatophyta</taxon>
        <taxon>Magnoliopsida</taxon>
        <taxon>eudicotyledons</taxon>
        <taxon>Gunneridae</taxon>
        <taxon>Pentapetalae</taxon>
        <taxon>asterids</taxon>
        <taxon>campanulids</taxon>
        <taxon>Asterales</taxon>
        <taxon>Asteraceae</taxon>
        <taxon>Carduoideae</taxon>
        <taxon>Cardueae</taxon>
        <taxon>Arctiinae</taxon>
        <taxon>Arctium</taxon>
    </lineage>
</organism>
<comment type="caution">
    <text evidence="1">The sequence shown here is derived from an EMBL/GenBank/DDBJ whole genome shotgun (WGS) entry which is preliminary data.</text>
</comment>
<proteinExistence type="predicted"/>
<reference evidence="1 2" key="2">
    <citation type="journal article" date="2022" name="Mol. Ecol. Resour.">
        <title>The genomes of chicory, endive, great burdock and yacon provide insights into Asteraceae paleo-polyploidization history and plant inulin production.</title>
        <authorList>
            <person name="Fan W."/>
            <person name="Wang S."/>
            <person name="Wang H."/>
            <person name="Wang A."/>
            <person name="Jiang F."/>
            <person name="Liu H."/>
            <person name="Zhao H."/>
            <person name="Xu D."/>
            <person name="Zhang Y."/>
        </authorList>
    </citation>
    <scope>NUCLEOTIDE SEQUENCE [LARGE SCALE GENOMIC DNA]</scope>
    <source>
        <strain evidence="2">cv. Niubang</strain>
    </source>
</reference>
<gene>
    <name evidence="1" type="ORF">L6452_30657</name>
</gene>
<protein>
    <submittedName>
        <fullName evidence="1">Uncharacterized protein</fullName>
    </submittedName>
</protein>
<evidence type="ECO:0000313" key="2">
    <source>
        <dbReference type="Proteomes" id="UP001055879"/>
    </source>
</evidence>
<evidence type="ECO:0000313" key="1">
    <source>
        <dbReference type="EMBL" id="KAI3697564.1"/>
    </source>
</evidence>
<dbReference type="EMBL" id="CM042056">
    <property type="protein sequence ID" value="KAI3697564.1"/>
    <property type="molecule type" value="Genomic_DNA"/>
</dbReference>
<reference evidence="2" key="1">
    <citation type="journal article" date="2022" name="Mol. Ecol. Resour.">
        <title>The genomes of chicory, endive, great burdock and yacon provide insights into Asteraceae palaeo-polyploidization history and plant inulin production.</title>
        <authorList>
            <person name="Fan W."/>
            <person name="Wang S."/>
            <person name="Wang H."/>
            <person name="Wang A."/>
            <person name="Jiang F."/>
            <person name="Liu H."/>
            <person name="Zhao H."/>
            <person name="Xu D."/>
            <person name="Zhang Y."/>
        </authorList>
    </citation>
    <scope>NUCLEOTIDE SEQUENCE [LARGE SCALE GENOMIC DNA]</scope>
    <source>
        <strain evidence="2">cv. Niubang</strain>
    </source>
</reference>
<dbReference type="Proteomes" id="UP001055879">
    <property type="component" value="Linkage Group LG10"/>
</dbReference>
<keyword evidence="2" id="KW-1185">Reference proteome</keyword>
<sequence length="113" mass="11909">MNSQKFTILILNSIVVLSLSASLAAVSDSYAKHPGVNRTKYTLGVMSTLATSVCSVGVVGLIFVVSPLFSSAISTFSISLTPLAIVDRKLKTFLERGASGRSSIVICNNNNNI</sequence>
<accession>A0ACB8ZIN5</accession>